<dbReference type="InterPro" id="IPR059100">
    <property type="entry name" value="TSP3_bac"/>
</dbReference>
<evidence type="ECO:0000259" key="6">
    <source>
        <dbReference type="PROSITE" id="PS50853"/>
    </source>
</evidence>
<dbReference type="Pfam" id="PF00041">
    <property type="entry name" value="fn3"/>
    <property type="match status" value="1"/>
</dbReference>
<proteinExistence type="predicted"/>
<sequence>MDVRITQRHRIRSLLGLALLSLWVAAQGDVTFQGGEYALTDPLPGDQVHPALALGPLGGYIAWQDEFTDGQGQGISARRLDGSFSGTLSAFRVNVTGEGDQIRPAVTALTNGGAVFAWLTGPANRRQVAARFLGSDGLWITGEVPVNTHTNSGKEAPAVARLNDGSVVFVWGSWNQESGDRPMQGVYGRRFSPSGQPMSGEFQVNLTTPYNQRTPAVAGLDNGRFVVVWVSEQQRFENSVDIYARLFRADGVPVSGEILVNTDTNVCANPQVAPLPGGGFYVVWGQKDTVVLQNSWDIWGRAFDAGGNGGAVRRLNTHTFGDQFAPRIALSGQSLLVVWTSLEQDGSREGVFGRVLDISGLPLGGELAVNTTTLSQQIHPVVAGDGAGRFLVVWSSFTGIDNGFDLRAQRLAAAAQPLQPLDPPVVSVLSSNALSVSWPTVAGLPVAAYELYMNDARPPAPTLVTSQNVVTVSNLLHSTTYTFRVAYVLTNGQRSPLSEPASNTTYGVWVYGGVPSEWMAAWFGADLSRWPRPQDDTDGDGATNLEEFLAGTNPLDPASVLKVNLLRTPTGLYVEWNTQPGLVYQLQASGGLTGWTNVGEPRFARGTRESVRVTGGDAAFYRVIRIR</sequence>
<dbReference type="CDD" id="cd00063">
    <property type="entry name" value="FN3"/>
    <property type="match status" value="1"/>
</dbReference>
<organism evidence="7 8">
    <name type="scientific">Limisphaera ngatamarikiensis</name>
    <dbReference type="NCBI Taxonomy" id="1324935"/>
    <lineage>
        <taxon>Bacteria</taxon>
        <taxon>Pseudomonadati</taxon>
        <taxon>Verrucomicrobiota</taxon>
        <taxon>Verrucomicrobiia</taxon>
        <taxon>Limisphaerales</taxon>
        <taxon>Limisphaeraceae</taxon>
        <taxon>Limisphaera</taxon>
    </lineage>
</organism>
<keyword evidence="8" id="KW-1185">Reference proteome</keyword>
<evidence type="ECO:0000256" key="4">
    <source>
        <dbReference type="ARBA" id="ARBA00022837"/>
    </source>
</evidence>
<evidence type="ECO:0000256" key="2">
    <source>
        <dbReference type="ARBA" id="ARBA00022525"/>
    </source>
</evidence>
<accession>A0A6M1RR63</accession>
<dbReference type="InterPro" id="IPR003961">
    <property type="entry name" value="FN3_dom"/>
</dbReference>
<name>A0A6M1RR63_9BACT</name>
<protein>
    <submittedName>
        <fullName evidence="7">Fibronectin type III domain-containing protein</fullName>
    </submittedName>
</protein>
<evidence type="ECO:0000313" key="8">
    <source>
        <dbReference type="Proteomes" id="UP000477311"/>
    </source>
</evidence>
<keyword evidence="3 5" id="KW-0732">Signal</keyword>
<keyword evidence="4" id="KW-0106">Calcium</keyword>
<dbReference type="AlphaFoldDB" id="A0A6M1RR63"/>
<gene>
    <name evidence="7" type="ORF">G4L39_11645</name>
</gene>
<dbReference type="PROSITE" id="PS50853">
    <property type="entry name" value="FN3"/>
    <property type="match status" value="1"/>
</dbReference>
<dbReference type="SMART" id="SM00060">
    <property type="entry name" value="FN3"/>
    <property type="match status" value="1"/>
</dbReference>
<dbReference type="RefSeq" id="WP_165108356.1">
    <property type="nucleotide sequence ID" value="NZ_JAAKYA010000079.1"/>
</dbReference>
<dbReference type="InterPro" id="IPR036116">
    <property type="entry name" value="FN3_sf"/>
</dbReference>
<keyword evidence="2" id="KW-0964">Secreted</keyword>
<evidence type="ECO:0000313" key="7">
    <source>
        <dbReference type="EMBL" id="NGO40039.1"/>
    </source>
</evidence>
<comment type="subcellular location">
    <subcellularLocation>
        <location evidence="1">Secreted</location>
    </subcellularLocation>
</comment>
<dbReference type="InterPro" id="IPR013783">
    <property type="entry name" value="Ig-like_fold"/>
</dbReference>
<reference evidence="7 8" key="1">
    <citation type="submission" date="2020-02" db="EMBL/GenBank/DDBJ databases">
        <title>Draft genome sequence of Limisphaera ngatamarikiensis NGM72.4T, a thermophilic Verrucomicrobia grouped in subdivision 3.</title>
        <authorList>
            <person name="Carere C.R."/>
            <person name="Steen J."/>
            <person name="Hugenholtz P."/>
            <person name="Stott M.B."/>
        </authorList>
    </citation>
    <scope>NUCLEOTIDE SEQUENCE [LARGE SCALE GENOMIC DNA]</scope>
    <source>
        <strain evidence="7 8">NGM72.4</strain>
    </source>
</reference>
<feature type="signal peptide" evidence="5">
    <location>
        <begin position="1"/>
        <end position="28"/>
    </location>
</feature>
<dbReference type="Pfam" id="PF18884">
    <property type="entry name" value="TSP3_bac"/>
    <property type="match status" value="1"/>
</dbReference>
<evidence type="ECO:0000256" key="3">
    <source>
        <dbReference type="ARBA" id="ARBA00022729"/>
    </source>
</evidence>
<dbReference type="Gene3D" id="2.60.40.10">
    <property type="entry name" value="Immunoglobulins"/>
    <property type="match status" value="1"/>
</dbReference>
<comment type="caution">
    <text evidence="7">The sequence shown here is derived from an EMBL/GenBank/DDBJ whole genome shotgun (WGS) entry which is preliminary data.</text>
</comment>
<evidence type="ECO:0000256" key="1">
    <source>
        <dbReference type="ARBA" id="ARBA00004613"/>
    </source>
</evidence>
<feature type="chain" id="PRO_5026715172" evidence="5">
    <location>
        <begin position="29"/>
        <end position="627"/>
    </location>
</feature>
<evidence type="ECO:0000256" key="5">
    <source>
        <dbReference type="SAM" id="SignalP"/>
    </source>
</evidence>
<feature type="domain" description="Fibronectin type-III" evidence="6">
    <location>
        <begin position="420"/>
        <end position="508"/>
    </location>
</feature>
<dbReference type="EMBL" id="JAAKYA010000079">
    <property type="protein sequence ID" value="NGO40039.1"/>
    <property type="molecule type" value="Genomic_DNA"/>
</dbReference>
<dbReference type="Proteomes" id="UP000477311">
    <property type="component" value="Unassembled WGS sequence"/>
</dbReference>
<dbReference type="SUPFAM" id="SSF49265">
    <property type="entry name" value="Fibronectin type III"/>
    <property type="match status" value="1"/>
</dbReference>